<evidence type="ECO:0000313" key="5">
    <source>
        <dbReference type="Proteomes" id="UP000199514"/>
    </source>
</evidence>
<evidence type="ECO:0000313" key="4">
    <source>
        <dbReference type="EMBL" id="SFB93162.1"/>
    </source>
</evidence>
<dbReference type="OrthoDB" id="9800604at2"/>
<dbReference type="SUPFAM" id="SSF55729">
    <property type="entry name" value="Acyl-CoA N-acyltransferases (Nat)"/>
    <property type="match status" value="1"/>
</dbReference>
<dbReference type="AlphaFoldDB" id="A0A1I1F2K5"/>
<evidence type="ECO:0000256" key="1">
    <source>
        <dbReference type="ARBA" id="ARBA00022679"/>
    </source>
</evidence>
<dbReference type="InterPro" id="IPR016181">
    <property type="entry name" value="Acyl_CoA_acyltransferase"/>
</dbReference>
<proteinExistence type="predicted"/>
<dbReference type="GO" id="GO:0016747">
    <property type="term" value="F:acyltransferase activity, transferring groups other than amino-acyl groups"/>
    <property type="evidence" value="ECO:0007669"/>
    <property type="project" value="InterPro"/>
</dbReference>
<feature type="domain" description="N-acetyltransferase" evidence="3">
    <location>
        <begin position="8"/>
        <end position="170"/>
    </location>
</feature>
<keyword evidence="5" id="KW-1185">Reference proteome</keyword>
<dbReference type="CDD" id="cd04301">
    <property type="entry name" value="NAT_SF"/>
    <property type="match status" value="1"/>
</dbReference>
<dbReference type="STRING" id="927664.SAMN05421780_1027"/>
<keyword evidence="1" id="KW-0808">Transferase</keyword>
<dbReference type="Pfam" id="PF13508">
    <property type="entry name" value="Acetyltransf_7"/>
    <property type="match status" value="1"/>
</dbReference>
<keyword evidence="2" id="KW-0012">Acyltransferase</keyword>
<evidence type="ECO:0000259" key="3">
    <source>
        <dbReference type="PROSITE" id="PS51186"/>
    </source>
</evidence>
<gene>
    <name evidence="4" type="ORF">SAMN05421780_1027</name>
</gene>
<dbReference type="InterPro" id="IPR050832">
    <property type="entry name" value="Bact_Acetyltransf"/>
</dbReference>
<dbReference type="InterPro" id="IPR000182">
    <property type="entry name" value="GNAT_dom"/>
</dbReference>
<accession>A0A1I1F2K5</accession>
<dbReference type="EMBL" id="FOLE01000002">
    <property type="protein sequence ID" value="SFB93162.1"/>
    <property type="molecule type" value="Genomic_DNA"/>
</dbReference>
<evidence type="ECO:0000256" key="2">
    <source>
        <dbReference type="ARBA" id="ARBA00023315"/>
    </source>
</evidence>
<name>A0A1I1F2K5_9BACT</name>
<dbReference type="Gene3D" id="3.40.630.30">
    <property type="match status" value="1"/>
</dbReference>
<sequence>MTQIISNLEFKQVSNPEDLAVIHQLAAQTWPATYANIISQAQIDFMFEKMYALPALAAQLTEGHTFWIVWRDGQAVGFVSYILSNAAAQVWKIQKLYCLPQKQKSGLGRATIDFVREQIRQQGAKTLILNVNRYNSALHFYQKYGFEIAQTVDIPYYDYVLNDYVMQIAV</sequence>
<dbReference type="RefSeq" id="WP_091507880.1">
    <property type="nucleotide sequence ID" value="NZ_FOLE01000002.1"/>
</dbReference>
<protein>
    <submittedName>
        <fullName evidence="4">N-acetylglutamate synthase, GNAT family</fullName>
    </submittedName>
</protein>
<dbReference type="PROSITE" id="PS51186">
    <property type="entry name" value="GNAT"/>
    <property type="match status" value="1"/>
</dbReference>
<organism evidence="4 5">
    <name type="scientific">Flexibacter flexilis DSM 6793</name>
    <dbReference type="NCBI Taxonomy" id="927664"/>
    <lineage>
        <taxon>Bacteria</taxon>
        <taxon>Pseudomonadati</taxon>
        <taxon>Bacteroidota</taxon>
        <taxon>Cytophagia</taxon>
        <taxon>Cytophagales</taxon>
        <taxon>Flexibacteraceae</taxon>
        <taxon>Flexibacter</taxon>
    </lineage>
</organism>
<dbReference type="Proteomes" id="UP000199514">
    <property type="component" value="Unassembled WGS sequence"/>
</dbReference>
<reference evidence="4 5" key="1">
    <citation type="submission" date="2016-10" db="EMBL/GenBank/DDBJ databases">
        <authorList>
            <person name="de Groot N.N."/>
        </authorList>
    </citation>
    <scope>NUCLEOTIDE SEQUENCE [LARGE SCALE GENOMIC DNA]</scope>
    <source>
        <strain evidence="4 5">DSM 6793</strain>
    </source>
</reference>
<dbReference type="PANTHER" id="PTHR43877">
    <property type="entry name" value="AMINOALKYLPHOSPHONATE N-ACETYLTRANSFERASE-RELATED-RELATED"/>
    <property type="match status" value="1"/>
</dbReference>